<protein>
    <submittedName>
        <fullName evidence="2">Predicted phosphohydrolase, Cof family, HAD superfamily</fullName>
    </submittedName>
</protein>
<evidence type="ECO:0000313" key="3">
    <source>
        <dbReference type="Proteomes" id="UP000199545"/>
    </source>
</evidence>
<feature type="region of interest" description="Disordered" evidence="1">
    <location>
        <begin position="94"/>
        <end position="134"/>
    </location>
</feature>
<feature type="compositionally biased region" description="Basic and acidic residues" evidence="1">
    <location>
        <begin position="94"/>
        <end position="128"/>
    </location>
</feature>
<proteinExistence type="predicted"/>
<dbReference type="Gene3D" id="1.10.3420.10">
    <property type="entry name" value="putative ntp pyrophosphohydrolase like domain"/>
    <property type="match status" value="1"/>
</dbReference>
<accession>A0A1I3TDR5</accession>
<keyword evidence="2" id="KW-0378">Hydrolase</keyword>
<dbReference type="STRING" id="46223.SAMN05421852_1177"/>
<dbReference type="AlphaFoldDB" id="A0A1I3TDR5"/>
<dbReference type="Pfam" id="PF01503">
    <property type="entry name" value="PRA-PH"/>
    <property type="match status" value="1"/>
</dbReference>
<dbReference type="GO" id="GO:0016787">
    <property type="term" value="F:hydrolase activity"/>
    <property type="evidence" value="ECO:0007669"/>
    <property type="project" value="UniProtKB-KW"/>
</dbReference>
<dbReference type="OrthoDB" id="9810101at2"/>
<evidence type="ECO:0000313" key="2">
    <source>
        <dbReference type="EMBL" id="SFJ68652.1"/>
    </source>
</evidence>
<gene>
    <name evidence="2" type="ORF">SAMN05421852_1177</name>
</gene>
<name>A0A1I3TDR5_9BACL</name>
<sequence length="134" mass="15924">MNREWEKVKQFHIHFGVPYKETPSLLTSDRVQKRAHWMMDEIREFQEAKTLEDQADAMIDVIYFALGTLVEMGVKPQELFDIVHEANMAKLWEDGKPRHRETDGKIIKPPTWKDPHPKLREAIHKQEANRQPLR</sequence>
<dbReference type="InterPro" id="IPR023292">
    <property type="entry name" value="NTP_PyroPHydrolase-like_dom_sf"/>
</dbReference>
<organism evidence="2 3">
    <name type="scientific">Thermoflavimicrobium dichotomicum</name>
    <dbReference type="NCBI Taxonomy" id="46223"/>
    <lineage>
        <taxon>Bacteria</taxon>
        <taxon>Bacillati</taxon>
        <taxon>Bacillota</taxon>
        <taxon>Bacilli</taxon>
        <taxon>Bacillales</taxon>
        <taxon>Thermoactinomycetaceae</taxon>
        <taxon>Thermoflavimicrobium</taxon>
    </lineage>
</organism>
<dbReference type="Proteomes" id="UP000199545">
    <property type="component" value="Unassembled WGS sequence"/>
</dbReference>
<dbReference type="InterPro" id="IPR021130">
    <property type="entry name" value="PRib-ATP_PPHydrolase-like"/>
</dbReference>
<dbReference type="RefSeq" id="WP_093231099.1">
    <property type="nucleotide sequence ID" value="NZ_FORR01000017.1"/>
</dbReference>
<keyword evidence="3" id="KW-1185">Reference proteome</keyword>
<dbReference type="EMBL" id="FORR01000017">
    <property type="protein sequence ID" value="SFJ68652.1"/>
    <property type="molecule type" value="Genomic_DNA"/>
</dbReference>
<reference evidence="2 3" key="1">
    <citation type="submission" date="2016-10" db="EMBL/GenBank/DDBJ databases">
        <authorList>
            <person name="de Groot N.N."/>
        </authorList>
    </citation>
    <scope>NUCLEOTIDE SEQUENCE [LARGE SCALE GENOMIC DNA]</scope>
    <source>
        <strain evidence="2 3">DSM 44778</strain>
    </source>
</reference>
<evidence type="ECO:0000256" key="1">
    <source>
        <dbReference type="SAM" id="MobiDB-lite"/>
    </source>
</evidence>